<reference evidence="12" key="1">
    <citation type="submission" date="2021-01" db="EMBL/GenBank/DDBJ databases">
        <title>Whole genome shotgun sequence of Sphaerimonospora thailandensis NBRC 107569.</title>
        <authorList>
            <person name="Komaki H."/>
            <person name="Tamura T."/>
        </authorList>
    </citation>
    <scope>NUCLEOTIDE SEQUENCE</scope>
    <source>
        <strain evidence="12">NBRC 107569</strain>
    </source>
</reference>
<keyword evidence="6 10" id="KW-0342">GTP-binding</keyword>
<evidence type="ECO:0000313" key="13">
    <source>
        <dbReference type="Proteomes" id="UP000610966"/>
    </source>
</evidence>
<dbReference type="InterPro" id="IPR036025">
    <property type="entry name" value="RtcB-like_sf"/>
</dbReference>
<evidence type="ECO:0000256" key="2">
    <source>
        <dbReference type="ARBA" id="ARBA00022598"/>
    </source>
</evidence>
<dbReference type="PANTHER" id="PTHR43749:SF2">
    <property type="entry name" value="RNA-SPLICING LIGASE RTCB"/>
    <property type="match status" value="1"/>
</dbReference>
<keyword evidence="7 11" id="KW-0464">Manganese</keyword>
<keyword evidence="2 12" id="KW-0436">Ligase</keyword>
<dbReference type="PANTHER" id="PTHR43749">
    <property type="entry name" value="RNA-SPLICING LIGASE RTCB"/>
    <property type="match status" value="1"/>
</dbReference>
<dbReference type="GO" id="GO:0006396">
    <property type="term" value="P:RNA processing"/>
    <property type="evidence" value="ECO:0007669"/>
    <property type="project" value="InterPro"/>
</dbReference>
<dbReference type="InterPro" id="IPR001233">
    <property type="entry name" value="RtcB"/>
</dbReference>
<evidence type="ECO:0000256" key="9">
    <source>
        <dbReference type="PIRSR" id="PIRSR601233-1"/>
    </source>
</evidence>
<dbReference type="Pfam" id="PF01139">
    <property type="entry name" value="RtcB"/>
    <property type="match status" value="1"/>
</dbReference>
<evidence type="ECO:0000256" key="10">
    <source>
        <dbReference type="PIRSR" id="PIRSR601233-2"/>
    </source>
</evidence>
<dbReference type="GO" id="GO:0042245">
    <property type="term" value="P:RNA repair"/>
    <property type="evidence" value="ECO:0007669"/>
    <property type="project" value="UniProtKB-KW"/>
</dbReference>
<keyword evidence="3 11" id="KW-0479">Metal-binding</keyword>
<feature type="binding site" evidence="10">
    <location>
        <begin position="292"/>
        <end position="293"/>
    </location>
    <ligand>
        <name>GMP</name>
        <dbReference type="ChEBI" id="CHEBI:58115"/>
    </ligand>
</feature>
<accession>A0A8J3RBH5</accession>
<feature type="binding site" evidence="10">
    <location>
        <begin position="184"/>
        <end position="188"/>
    </location>
    <ligand>
        <name>GMP</name>
        <dbReference type="ChEBI" id="CHEBI:58115"/>
    </ligand>
</feature>
<feature type="binding site" evidence="10">
    <location>
        <begin position="324"/>
        <end position="327"/>
    </location>
    <ligand>
        <name>GMP</name>
        <dbReference type="ChEBI" id="CHEBI:58115"/>
    </ligand>
</feature>
<evidence type="ECO:0000256" key="4">
    <source>
        <dbReference type="ARBA" id="ARBA00022741"/>
    </source>
</evidence>
<evidence type="ECO:0000313" key="12">
    <source>
        <dbReference type="EMBL" id="GIH71639.1"/>
    </source>
</evidence>
<comment type="catalytic activity">
    <reaction evidence="8">
        <text>a 3'-end 3'-phospho-ribonucleotide-RNA + a 5'-end dephospho-ribonucleoside-RNA + GTP = a ribonucleotidyl-ribonucleotide-RNA + GMP + diphosphate</text>
        <dbReference type="Rhea" id="RHEA:68076"/>
        <dbReference type="Rhea" id="RHEA-COMP:10463"/>
        <dbReference type="Rhea" id="RHEA-COMP:13936"/>
        <dbReference type="Rhea" id="RHEA-COMP:17355"/>
        <dbReference type="ChEBI" id="CHEBI:33019"/>
        <dbReference type="ChEBI" id="CHEBI:37565"/>
        <dbReference type="ChEBI" id="CHEBI:58115"/>
        <dbReference type="ChEBI" id="CHEBI:83062"/>
        <dbReference type="ChEBI" id="CHEBI:138284"/>
        <dbReference type="ChEBI" id="CHEBI:173118"/>
        <dbReference type="EC" id="6.5.1.8"/>
    </reaction>
</comment>
<feature type="binding site" evidence="11">
    <location>
        <position position="292"/>
    </location>
    <ligand>
        <name>Mn(2+)</name>
        <dbReference type="ChEBI" id="CHEBI:29035"/>
        <label>2</label>
    </ligand>
</feature>
<feature type="binding site" evidence="11">
    <location>
        <position position="202"/>
    </location>
    <ligand>
        <name>Mn(2+)</name>
        <dbReference type="ChEBI" id="CHEBI:29035"/>
        <label>2</label>
    </ligand>
</feature>
<dbReference type="InterPro" id="IPR052915">
    <property type="entry name" value="RtcB-like"/>
</dbReference>
<comment type="cofactor">
    <cofactor evidence="11">
        <name>Mn(2+)</name>
        <dbReference type="ChEBI" id="CHEBI:29035"/>
    </cofactor>
    <text evidence="11">Binds 2 manganese ions per subunit.</text>
</comment>
<dbReference type="GO" id="GO:0170057">
    <property type="term" value="F:RNA ligase (GTP) activity"/>
    <property type="evidence" value="ECO:0007669"/>
    <property type="project" value="UniProtKB-EC"/>
</dbReference>
<dbReference type="EMBL" id="BOOG01000037">
    <property type="protein sequence ID" value="GIH71639.1"/>
    <property type="molecule type" value="Genomic_DNA"/>
</dbReference>
<evidence type="ECO:0000256" key="3">
    <source>
        <dbReference type="ARBA" id="ARBA00022723"/>
    </source>
</evidence>
<evidence type="ECO:0000256" key="7">
    <source>
        <dbReference type="ARBA" id="ARBA00023211"/>
    </source>
</evidence>
<dbReference type="Proteomes" id="UP000610966">
    <property type="component" value="Unassembled WGS sequence"/>
</dbReference>
<dbReference type="SUPFAM" id="SSF103365">
    <property type="entry name" value="Hypothetical protein PH1602"/>
    <property type="match status" value="1"/>
</dbReference>
<sequence length="421" mass="45751">MIVTGEAGRALETTGRNNQWETTGNVGKVDLDQKGIIMPNEVAHNLLSWASEIDAGTIEQAARTARLPFVSGHVALMPDAHIGIGATVGSVIPTEGAIIPAAVGVDIGCGMIATETTLTAADLPDTLDALMPLVERRIPAGVGKGHADRAVDRALGELGLPYTDLTPKQETKVATQFGTLGSGNHFVEVCLDEQDRVWTVLHSGSRGIGNQLATRHIVGAKKLMKRGLIGLEDPDLAYFSQGTPEFDAYIEDMLWSQRYAMASRARMDRVLVETLFRVVGKGARVRTINCHHNFTQMETHHSKELWITRKGAIKADQGDEGVIPGSMGTRSYIVRGLGNPASYNSCSHGAGRRMSRGQARRELSARSLTEAMRGRTWNADRAAALVDEHPEAYKPIDQVMADQKDLVEIQHTLRQVFNYKG</sequence>
<dbReference type="AlphaFoldDB" id="A0A8J3RBH5"/>
<protein>
    <recommendedName>
        <fullName evidence="1">3'-phosphate/5'-hydroxy nucleic acid ligase</fullName>
        <ecNumber evidence="1">6.5.1.8</ecNumber>
    </recommendedName>
</protein>
<comment type="caution">
    <text evidence="12">The sequence shown here is derived from an EMBL/GenBank/DDBJ whole genome shotgun (WGS) entry which is preliminary data.</text>
</comment>
<feature type="binding site" evidence="11">
    <location>
        <position position="185"/>
    </location>
    <ligand>
        <name>Mn(2+)</name>
        <dbReference type="ChEBI" id="CHEBI:29035"/>
        <label>1</label>
    </ligand>
</feature>
<proteinExistence type="predicted"/>
<keyword evidence="4 10" id="KW-0547">Nucleotide-binding</keyword>
<evidence type="ECO:0000256" key="1">
    <source>
        <dbReference type="ARBA" id="ARBA00012726"/>
    </source>
</evidence>
<dbReference type="GO" id="GO:0006281">
    <property type="term" value="P:DNA repair"/>
    <property type="evidence" value="ECO:0007669"/>
    <property type="project" value="TreeGrafter"/>
</dbReference>
<evidence type="ECO:0000256" key="11">
    <source>
        <dbReference type="PIRSR" id="PIRSR601233-3"/>
    </source>
</evidence>
<keyword evidence="13" id="KW-1185">Reference proteome</keyword>
<evidence type="ECO:0000256" key="8">
    <source>
        <dbReference type="ARBA" id="ARBA00047746"/>
    </source>
</evidence>
<organism evidence="12 13">
    <name type="scientific">Sphaerimonospora thailandensis</name>
    <dbReference type="NCBI Taxonomy" id="795644"/>
    <lineage>
        <taxon>Bacteria</taxon>
        <taxon>Bacillati</taxon>
        <taxon>Actinomycetota</taxon>
        <taxon>Actinomycetes</taxon>
        <taxon>Streptosporangiales</taxon>
        <taxon>Streptosporangiaceae</taxon>
        <taxon>Sphaerimonospora</taxon>
    </lineage>
</organism>
<evidence type="ECO:0000256" key="6">
    <source>
        <dbReference type="ARBA" id="ARBA00023134"/>
    </source>
</evidence>
<evidence type="ECO:0000256" key="5">
    <source>
        <dbReference type="ARBA" id="ARBA00022800"/>
    </source>
</evidence>
<feature type="binding site" evidence="10">
    <location>
        <begin position="348"/>
        <end position="351"/>
    </location>
    <ligand>
        <name>GMP</name>
        <dbReference type="ChEBI" id="CHEBI:58115"/>
    </ligand>
</feature>
<feature type="active site" description="GMP-histidine intermediate" evidence="9">
    <location>
        <position position="348"/>
    </location>
</feature>
<dbReference type="GO" id="GO:0030145">
    <property type="term" value="F:manganese ion binding"/>
    <property type="evidence" value="ECO:0007669"/>
    <property type="project" value="TreeGrafter"/>
</dbReference>
<gene>
    <name evidence="12" type="primary">rtcB</name>
    <name evidence="12" type="ORF">Mth01_38920</name>
</gene>
<name>A0A8J3RBH5_9ACTN</name>
<feature type="binding site" evidence="10">
    <location>
        <position position="420"/>
    </location>
    <ligand>
        <name>GMP</name>
        <dbReference type="ChEBI" id="CHEBI:58115"/>
    </ligand>
</feature>
<dbReference type="GO" id="GO:0005525">
    <property type="term" value="F:GTP binding"/>
    <property type="evidence" value="ECO:0007669"/>
    <property type="project" value="UniProtKB-KW"/>
</dbReference>
<dbReference type="EC" id="6.5.1.8" evidence="1"/>
<dbReference type="Gene3D" id="3.90.1860.10">
    <property type="entry name" value="tRNA-splicing ligase RtcB"/>
    <property type="match status" value="1"/>
</dbReference>
<dbReference type="GO" id="GO:0003909">
    <property type="term" value="F:DNA ligase activity"/>
    <property type="evidence" value="ECO:0007669"/>
    <property type="project" value="TreeGrafter"/>
</dbReference>
<keyword evidence="5" id="KW-0692">RNA repair</keyword>
<feature type="binding site" evidence="10">
    <location>
        <position position="331"/>
    </location>
    <ligand>
        <name>GMP</name>
        <dbReference type="ChEBI" id="CHEBI:58115"/>
    </ligand>
</feature>
<feature type="binding site" evidence="11">
    <location>
        <position position="106"/>
    </location>
    <ligand>
        <name>Mn(2+)</name>
        <dbReference type="ChEBI" id="CHEBI:29035"/>
        <label>1</label>
    </ligand>
</feature>